<dbReference type="InterPro" id="IPR000835">
    <property type="entry name" value="HTH_MarR-typ"/>
</dbReference>
<dbReference type="HOGENOM" id="CLU_083287_15_6_11"/>
<feature type="domain" description="HTH marR-type" evidence="1">
    <location>
        <begin position="10"/>
        <end position="149"/>
    </location>
</feature>
<dbReference type="InterPro" id="IPR036390">
    <property type="entry name" value="WH_DNA-bd_sf"/>
</dbReference>
<dbReference type="OrthoDB" id="69852at2"/>
<gene>
    <name evidence="2" type="ORF">KCH_62680</name>
</gene>
<keyword evidence="3" id="KW-1185">Reference proteome</keyword>
<dbReference type="EMBL" id="JNBY01000127">
    <property type="protein sequence ID" value="KDN81951.1"/>
    <property type="molecule type" value="Genomic_DNA"/>
</dbReference>
<sequence>MTSSTDADDDPALLREARALTPALYALGRVLRLRGPGEAGLTPLAPSDLEVLRHVLDSPGVGVKTVARELGLHASNVSTTVRGLVAQGLVRREPDPHDRRAVQLHPTAGAVHGMALVEQAWTEIFADSLAALSPAHRTTLKDAAPALQALAKALREQPR</sequence>
<dbReference type="Pfam" id="PF12802">
    <property type="entry name" value="MarR_2"/>
    <property type="match status" value="1"/>
</dbReference>
<dbReference type="PATRIC" id="fig|1348663.4.peg.6063"/>
<dbReference type="GO" id="GO:0006950">
    <property type="term" value="P:response to stress"/>
    <property type="evidence" value="ECO:0007669"/>
    <property type="project" value="TreeGrafter"/>
</dbReference>
<proteinExistence type="predicted"/>
<dbReference type="SMART" id="SM00347">
    <property type="entry name" value="HTH_MARR"/>
    <property type="match status" value="1"/>
</dbReference>
<dbReference type="Proteomes" id="UP000027178">
    <property type="component" value="Unassembled WGS sequence"/>
</dbReference>
<evidence type="ECO:0000313" key="2">
    <source>
        <dbReference type="EMBL" id="KDN81951.1"/>
    </source>
</evidence>
<protein>
    <submittedName>
        <fullName evidence="2">MarR family transcriptional regulator</fullName>
    </submittedName>
</protein>
<dbReference type="PROSITE" id="PS50995">
    <property type="entry name" value="HTH_MARR_2"/>
    <property type="match status" value="1"/>
</dbReference>
<name>A0A066YV29_9ACTN</name>
<dbReference type="AlphaFoldDB" id="A0A066YV29"/>
<dbReference type="eggNOG" id="COG1846">
    <property type="taxonomic scope" value="Bacteria"/>
</dbReference>
<dbReference type="PANTHER" id="PTHR33164:SF103">
    <property type="entry name" value="REGULATORY PROTEIN MARR"/>
    <property type="match status" value="1"/>
</dbReference>
<organism evidence="2 3">
    <name type="scientific">Kitasatospora cheerisanensis KCTC 2395</name>
    <dbReference type="NCBI Taxonomy" id="1348663"/>
    <lineage>
        <taxon>Bacteria</taxon>
        <taxon>Bacillati</taxon>
        <taxon>Actinomycetota</taxon>
        <taxon>Actinomycetes</taxon>
        <taxon>Kitasatosporales</taxon>
        <taxon>Streptomycetaceae</taxon>
        <taxon>Kitasatospora</taxon>
    </lineage>
</organism>
<dbReference type="Gene3D" id="1.10.10.10">
    <property type="entry name" value="Winged helix-like DNA-binding domain superfamily/Winged helix DNA-binding domain"/>
    <property type="match status" value="1"/>
</dbReference>
<dbReference type="InterPro" id="IPR036388">
    <property type="entry name" value="WH-like_DNA-bd_sf"/>
</dbReference>
<comment type="caution">
    <text evidence="2">The sequence shown here is derived from an EMBL/GenBank/DDBJ whole genome shotgun (WGS) entry which is preliminary data.</text>
</comment>
<evidence type="ECO:0000259" key="1">
    <source>
        <dbReference type="PROSITE" id="PS50995"/>
    </source>
</evidence>
<dbReference type="PANTHER" id="PTHR33164">
    <property type="entry name" value="TRANSCRIPTIONAL REGULATOR, MARR FAMILY"/>
    <property type="match status" value="1"/>
</dbReference>
<dbReference type="InterPro" id="IPR039422">
    <property type="entry name" value="MarR/SlyA-like"/>
</dbReference>
<dbReference type="GO" id="GO:0003700">
    <property type="term" value="F:DNA-binding transcription factor activity"/>
    <property type="evidence" value="ECO:0007669"/>
    <property type="project" value="InterPro"/>
</dbReference>
<dbReference type="SUPFAM" id="SSF46785">
    <property type="entry name" value="Winged helix' DNA-binding domain"/>
    <property type="match status" value="1"/>
</dbReference>
<reference evidence="2 3" key="1">
    <citation type="submission" date="2014-05" db="EMBL/GenBank/DDBJ databases">
        <title>Draft Genome Sequence of Kitasatospora cheerisanensis KCTC 2395.</title>
        <authorList>
            <person name="Nam D.H."/>
        </authorList>
    </citation>
    <scope>NUCLEOTIDE SEQUENCE [LARGE SCALE GENOMIC DNA]</scope>
    <source>
        <strain evidence="2 3">KCTC 2395</strain>
    </source>
</reference>
<accession>A0A066YV29</accession>
<dbReference type="RefSeq" id="WP_051653578.1">
    <property type="nucleotide sequence ID" value="NZ_KK853997.1"/>
</dbReference>
<evidence type="ECO:0000313" key="3">
    <source>
        <dbReference type="Proteomes" id="UP000027178"/>
    </source>
</evidence>